<protein>
    <submittedName>
        <fullName evidence="2">Uncharacterized protein</fullName>
    </submittedName>
</protein>
<accession>A0A4Z2IRN6</accession>
<dbReference type="AlphaFoldDB" id="A0A4Z2IRN6"/>
<sequence>MFDSVDVVVVTWMADEDECLAMRVKICRTSWTTRGDGRNTSRIILLFFLFLLSGRQQREGGEAAKPREGKSLIHSSFSGSSLSMWQWLLLLSFHLYFSGFLRRHSGTRGDRLSAHILKRKTLLAAFAPGWFGCGGGGRDTLGFARSNKVH</sequence>
<dbReference type="EMBL" id="SRLO01000056">
    <property type="protein sequence ID" value="TNN80278.1"/>
    <property type="molecule type" value="Genomic_DNA"/>
</dbReference>
<keyword evidence="1" id="KW-0812">Transmembrane</keyword>
<proteinExistence type="predicted"/>
<feature type="transmembrane region" description="Helical" evidence="1">
    <location>
        <begin position="84"/>
        <end position="101"/>
    </location>
</feature>
<reference evidence="2 3" key="1">
    <citation type="submission" date="2019-03" db="EMBL/GenBank/DDBJ databases">
        <title>First draft genome of Liparis tanakae, snailfish: a comprehensive survey of snailfish specific genes.</title>
        <authorList>
            <person name="Kim W."/>
            <person name="Song I."/>
            <person name="Jeong J.-H."/>
            <person name="Kim D."/>
            <person name="Kim S."/>
            <person name="Ryu S."/>
            <person name="Song J.Y."/>
            <person name="Lee S.K."/>
        </authorList>
    </citation>
    <scope>NUCLEOTIDE SEQUENCE [LARGE SCALE GENOMIC DNA]</scope>
    <source>
        <tissue evidence="2">Muscle</tissue>
    </source>
</reference>
<keyword evidence="3" id="KW-1185">Reference proteome</keyword>
<comment type="caution">
    <text evidence="2">The sequence shown here is derived from an EMBL/GenBank/DDBJ whole genome shotgun (WGS) entry which is preliminary data.</text>
</comment>
<evidence type="ECO:0000313" key="3">
    <source>
        <dbReference type="Proteomes" id="UP000314294"/>
    </source>
</evidence>
<organism evidence="2 3">
    <name type="scientific">Liparis tanakae</name>
    <name type="common">Tanaka's snailfish</name>
    <dbReference type="NCBI Taxonomy" id="230148"/>
    <lineage>
        <taxon>Eukaryota</taxon>
        <taxon>Metazoa</taxon>
        <taxon>Chordata</taxon>
        <taxon>Craniata</taxon>
        <taxon>Vertebrata</taxon>
        <taxon>Euteleostomi</taxon>
        <taxon>Actinopterygii</taxon>
        <taxon>Neopterygii</taxon>
        <taxon>Teleostei</taxon>
        <taxon>Neoteleostei</taxon>
        <taxon>Acanthomorphata</taxon>
        <taxon>Eupercaria</taxon>
        <taxon>Perciformes</taxon>
        <taxon>Cottioidei</taxon>
        <taxon>Cottales</taxon>
        <taxon>Liparidae</taxon>
        <taxon>Liparis</taxon>
    </lineage>
</organism>
<dbReference type="Proteomes" id="UP000314294">
    <property type="component" value="Unassembled WGS sequence"/>
</dbReference>
<gene>
    <name evidence="2" type="ORF">EYF80_009603</name>
</gene>
<evidence type="ECO:0000313" key="2">
    <source>
        <dbReference type="EMBL" id="TNN80278.1"/>
    </source>
</evidence>
<keyword evidence="1" id="KW-0472">Membrane</keyword>
<evidence type="ECO:0000256" key="1">
    <source>
        <dbReference type="SAM" id="Phobius"/>
    </source>
</evidence>
<keyword evidence="1" id="KW-1133">Transmembrane helix</keyword>
<name>A0A4Z2IRN6_9TELE</name>